<sequence length="243" mass="27182">MTAKRYLSFFLVLLMVLAFSRPGLAQTEKDILENMIKALGGREVLSGIKDTRMSGTMEIIQYGMSTPFTMYQKEPDKSRMEIEVMGMSIIQVYDGQKAMVTNPQTGEVMELTPDQSEQMRRQALGNAATLNPEKFGITYTYKGKEEVNGKTCHVLEQKFSNSDTATVYVDATTFLPYKTRTKTLSPSGGEVEAEQVLADYRKVDGTMAAFSITIFQGGVEYIRMTVNEIVYNTGLDDSLFVLK</sequence>
<comment type="caution">
    <text evidence="2">The sequence shown here is derived from an EMBL/GenBank/DDBJ whole genome shotgun (WGS) entry which is preliminary data.</text>
</comment>
<dbReference type="AlphaFoldDB" id="A0A3E2BJY9"/>
<protein>
    <submittedName>
        <fullName evidence="2">Putative signal peptide protein</fullName>
    </submittedName>
</protein>
<evidence type="ECO:0000256" key="1">
    <source>
        <dbReference type="SAM" id="SignalP"/>
    </source>
</evidence>
<gene>
    <name evidence="2" type="ORF">OP8BY_0700</name>
</gene>
<keyword evidence="1" id="KW-0732">Signal</keyword>
<feature type="signal peptide" evidence="1">
    <location>
        <begin position="1"/>
        <end position="25"/>
    </location>
</feature>
<name>A0A3E2BJY9_9BACT</name>
<dbReference type="PANTHER" id="PTHR37507:SF2">
    <property type="entry name" value="SPORULATION PROTEIN YDCC"/>
    <property type="match status" value="1"/>
</dbReference>
<proteinExistence type="predicted"/>
<dbReference type="PANTHER" id="PTHR37507">
    <property type="entry name" value="SPORULATION PROTEIN YDCC"/>
    <property type="match status" value="1"/>
</dbReference>
<dbReference type="InterPro" id="IPR052944">
    <property type="entry name" value="Sporulation_related"/>
</dbReference>
<accession>A0A3E2BJY9</accession>
<evidence type="ECO:0000313" key="3">
    <source>
        <dbReference type="Proteomes" id="UP000257323"/>
    </source>
</evidence>
<feature type="chain" id="PRO_5017649904" evidence="1">
    <location>
        <begin position="26"/>
        <end position="243"/>
    </location>
</feature>
<reference evidence="2 3" key="1">
    <citation type="submission" date="2018-08" db="EMBL/GenBank/DDBJ databases">
        <title>Genome analysis of the thermophilic bacterium of the candidate phylum Aminicenantes from deep subsurface aquifer revealed its physiology and ecological role.</title>
        <authorList>
            <person name="Kadnikov V.V."/>
            <person name="Mardanov A.V."/>
            <person name="Beletsky A.V."/>
            <person name="Karnachuk O.V."/>
            <person name="Ravin N.V."/>
        </authorList>
    </citation>
    <scope>NUCLEOTIDE SEQUENCE [LARGE SCALE GENOMIC DNA]</scope>
    <source>
        <strain evidence="2">BY38</strain>
    </source>
</reference>
<organism evidence="2 3">
    <name type="scientific">Candidatus Saccharicenans subterraneus</name>
    <dbReference type="NCBI Taxonomy" id="2508984"/>
    <lineage>
        <taxon>Bacteria</taxon>
        <taxon>Candidatus Aminicenantota</taxon>
        <taxon>Candidatus Aminicenantia</taxon>
        <taxon>Candidatus Aminicenantales</taxon>
        <taxon>Candidatus Saccharicenantaceae</taxon>
        <taxon>Candidatus Saccharicenans</taxon>
    </lineage>
</organism>
<dbReference type="Gene3D" id="2.50.20.10">
    <property type="entry name" value="Lipoprotein localisation LolA/LolB/LppX"/>
    <property type="match status" value="1"/>
</dbReference>
<evidence type="ECO:0000313" key="2">
    <source>
        <dbReference type="EMBL" id="RFT15069.1"/>
    </source>
</evidence>
<dbReference type="EMBL" id="QUAH01000013">
    <property type="protein sequence ID" value="RFT15069.1"/>
    <property type="molecule type" value="Genomic_DNA"/>
</dbReference>
<dbReference type="Proteomes" id="UP000257323">
    <property type="component" value="Unassembled WGS sequence"/>
</dbReference>